<dbReference type="RefSeq" id="WP_164450027.1">
    <property type="nucleotide sequence ID" value="NZ_SAIY01000013.1"/>
</dbReference>
<evidence type="ECO:0000313" key="3">
    <source>
        <dbReference type="Proteomes" id="UP000478148"/>
    </source>
</evidence>
<dbReference type="Proteomes" id="UP000478148">
    <property type="component" value="Unassembled WGS sequence"/>
</dbReference>
<feature type="signal peptide" evidence="1">
    <location>
        <begin position="1"/>
        <end position="19"/>
    </location>
</feature>
<comment type="caution">
    <text evidence="2">The sequence shown here is derived from an EMBL/GenBank/DDBJ whole genome shotgun (WGS) entry which is preliminary data.</text>
</comment>
<protein>
    <recommendedName>
        <fullName evidence="4">Calcium-binding protein</fullName>
    </recommendedName>
</protein>
<proteinExistence type="predicted"/>
<evidence type="ECO:0000256" key="1">
    <source>
        <dbReference type="SAM" id="SignalP"/>
    </source>
</evidence>
<name>A0A6M1LCZ5_9ACTN</name>
<reference evidence="2 3" key="1">
    <citation type="submission" date="2020-02" db="EMBL/GenBank/DDBJ databases">
        <title>Draft Genome Sequence of Verrucosispora sp. Strain CWR15, Isolated from Gulf of Mexico Sponge.</title>
        <authorList>
            <person name="Kennedy S.J."/>
            <person name="Cella E."/>
            <person name="Azarian T."/>
            <person name="Baker B.J."/>
            <person name="Shaw L.N."/>
        </authorList>
    </citation>
    <scope>NUCLEOTIDE SEQUENCE [LARGE SCALE GENOMIC DNA]</scope>
    <source>
        <strain evidence="2 3">CWR15</strain>
    </source>
</reference>
<organism evidence="2 3">
    <name type="scientific">Verrucosispora sioxanthis</name>
    <dbReference type="NCBI Taxonomy" id="2499994"/>
    <lineage>
        <taxon>Bacteria</taxon>
        <taxon>Bacillati</taxon>
        <taxon>Actinomycetota</taxon>
        <taxon>Actinomycetes</taxon>
        <taxon>Micromonosporales</taxon>
        <taxon>Micromonosporaceae</taxon>
        <taxon>Micromonospora</taxon>
    </lineage>
</organism>
<accession>A0A6M1LCZ5</accession>
<sequence>MILTGAIAGGLLLAPPAHAEPSYHDTKILSTTINNGRPIVMGTSGLVEVPVRTEIYDDSGGVVRISARLRTIGGGYFFVFLEGTPGYEMNCVTATATTQICTGTAMVRQYHVDNASAGRPVHLSIHGYALDGGRYDNLISAAADSVPLLKQTWLATANATPEPVRKNGTLTVSGQLTQPNWNHLTADGSTYVVVGYPSQPVQLQFKKAGATSYSTVKTVTAGSDGTLKTTVKATTSGTWRWSFAGSSTSVGSTSGADSVTLYKVSKLTVNAAPEPVVKGGKLTVTGRLTRATTDAASTFAGYAKQPVKLQFRKSGSSTYTTVKTVYTDAKGYLKTTTTSKAAGYWRFSYAGNATVASVSAAGDHVALKK</sequence>
<feature type="chain" id="PRO_5026657244" description="Calcium-binding protein" evidence="1">
    <location>
        <begin position="20"/>
        <end position="369"/>
    </location>
</feature>
<keyword evidence="1" id="KW-0732">Signal</keyword>
<dbReference type="AlphaFoldDB" id="A0A6M1LCZ5"/>
<keyword evidence="3" id="KW-1185">Reference proteome</keyword>
<gene>
    <name evidence="2" type="ORF">ENC19_27860</name>
</gene>
<evidence type="ECO:0008006" key="4">
    <source>
        <dbReference type="Google" id="ProtNLM"/>
    </source>
</evidence>
<dbReference type="EMBL" id="SAIY01000013">
    <property type="protein sequence ID" value="NGM16173.1"/>
    <property type="molecule type" value="Genomic_DNA"/>
</dbReference>
<evidence type="ECO:0000313" key="2">
    <source>
        <dbReference type="EMBL" id="NGM16173.1"/>
    </source>
</evidence>